<sequence length="180" mass="20964">MEQQNGVGSYIWGRSVHNTCIERLWYDVTHHFGKKWRDFFATLEVHNGLNPSSTGHIWLLHHLFLFQVDLDAPEWAHAWNLHPLRLTQEQDCSPWELFLFSQVRDGPHGISLQPTPPEEDVQDLASYGIDWEDMNDRTLYDHHLKSEEHEESLVTHNDLAVPANLNHVPCEPPNCPFTVE</sequence>
<dbReference type="Pfam" id="PF24764">
    <property type="entry name" value="rva_4"/>
    <property type="match status" value="1"/>
</dbReference>
<evidence type="ECO:0000259" key="1">
    <source>
        <dbReference type="Pfam" id="PF24764"/>
    </source>
</evidence>
<evidence type="ECO:0000313" key="2">
    <source>
        <dbReference type="EMBL" id="KAL0564160.1"/>
    </source>
</evidence>
<comment type="caution">
    <text evidence="2">The sequence shown here is derived from an EMBL/GenBank/DDBJ whole genome shotgun (WGS) entry which is preliminary data.</text>
</comment>
<name>A0ABR3EMW4_9AGAR</name>
<feature type="domain" description="Integrase core" evidence="1">
    <location>
        <begin position="4"/>
        <end position="100"/>
    </location>
</feature>
<dbReference type="Proteomes" id="UP001465976">
    <property type="component" value="Unassembled WGS sequence"/>
</dbReference>
<dbReference type="EMBL" id="JBAHYK010002950">
    <property type="protein sequence ID" value="KAL0564160.1"/>
    <property type="molecule type" value="Genomic_DNA"/>
</dbReference>
<evidence type="ECO:0000313" key="3">
    <source>
        <dbReference type="Proteomes" id="UP001465976"/>
    </source>
</evidence>
<protein>
    <recommendedName>
        <fullName evidence="1">Integrase core domain-containing protein</fullName>
    </recommendedName>
</protein>
<keyword evidence="3" id="KW-1185">Reference proteome</keyword>
<organism evidence="2 3">
    <name type="scientific">Marasmius crinis-equi</name>
    <dbReference type="NCBI Taxonomy" id="585013"/>
    <lineage>
        <taxon>Eukaryota</taxon>
        <taxon>Fungi</taxon>
        <taxon>Dikarya</taxon>
        <taxon>Basidiomycota</taxon>
        <taxon>Agaricomycotina</taxon>
        <taxon>Agaricomycetes</taxon>
        <taxon>Agaricomycetidae</taxon>
        <taxon>Agaricales</taxon>
        <taxon>Marasmiineae</taxon>
        <taxon>Marasmiaceae</taxon>
        <taxon>Marasmius</taxon>
    </lineage>
</organism>
<reference evidence="2 3" key="1">
    <citation type="submission" date="2024-02" db="EMBL/GenBank/DDBJ databases">
        <title>A draft genome for the cacao thread blight pathogen Marasmius crinis-equi.</title>
        <authorList>
            <person name="Cohen S.P."/>
            <person name="Baruah I.K."/>
            <person name="Amoako-Attah I."/>
            <person name="Bukari Y."/>
            <person name="Meinhardt L.W."/>
            <person name="Bailey B.A."/>
        </authorList>
    </citation>
    <scope>NUCLEOTIDE SEQUENCE [LARGE SCALE GENOMIC DNA]</scope>
    <source>
        <strain evidence="2 3">GH-76</strain>
    </source>
</reference>
<gene>
    <name evidence="2" type="ORF">V5O48_017893</name>
</gene>
<dbReference type="InterPro" id="IPR058913">
    <property type="entry name" value="Integrase_dom_put"/>
</dbReference>
<proteinExistence type="predicted"/>
<accession>A0ABR3EMW4</accession>